<dbReference type="InterPro" id="IPR020945">
    <property type="entry name" value="DMSO/NO3_reduct_chaperone"/>
</dbReference>
<reference evidence="4 5" key="1">
    <citation type="submission" date="2014-02" db="EMBL/GenBank/DDBJ databases">
        <title>Vibrio fortis Dalian14 Genome Sequencing.</title>
        <authorList>
            <person name="Wang Y."/>
            <person name="Song L."/>
            <person name="Liu G."/>
            <person name="Ding J."/>
        </authorList>
    </citation>
    <scope>NUCLEOTIDE SEQUENCE [LARGE SCALE GENOMIC DNA]</scope>
    <source>
        <strain evidence="4 5">Dalian14</strain>
    </source>
</reference>
<dbReference type="Pfam" id="PF02613">
    <property type="entry name" value="Nitrate_red_del"/>
    <property type="match status" value="1"/>
</dbReference>
<keyword evidence="5" id="KW-1185">Reference proteome</keyword>
<dbReference type="HAMAP" id="MF_01150">
    <property type="entry name" value="TorD"/>
    <property type="match status" value="1"/>
</dbReference>
<gene>
    <name evidence="3" type="primary">torD</name>
    <name evidence="4" type="ORF">VFDL14_06625</name>
</gene>
<dbReference type="InterPro" id="IPR036411">
    <property type="entry name" value="TorD-like_sf"/>
</dbReference>
<dbReference type="SUPFAM" id="SSF89155">
    <property type="entry name" value="TorD-like"/>
    <property type="match status" value="1"/>
</dbReference>
<dbReference type="Proteomes" id="UP000027219">
    <property type="component" value="Unassembled WGS sequence"/>
</dbReference>
<evidence type="ECO:0000256" key="1">
    <source>
        <dbReference type="ARBA" id="ARBA00022490"/>
    </source>
</evidence>
<comment type="function">
    <text evidence="3">Involved in the biogenesis of TorA. Acts on TorA before the insertion of the molybdenum cofactor and, as a result, probably favors a conformation of the apoenzyme that is competent for acquiring the cofactor.</text>
</comment>
<dbReference type="PANTHER" id="PTHR34227">
    <property type="entry name" value="CHAPERONE PROTEIN YCDY"/>
    <property type="match status" value="1"/>
</dbReference>
<sequence>MKETKAFNEQRAEIYWWLSSLFAKELTQEELDNYHSVEIRSFLTGLGDNETLKPAINNLVDALNRLQNREDAQLELSSDFCELFLKSDKYGALPYASIYLDKSGLLNAKPAQDMEAIMASYGIAVNQDLKEPADHLAIQLDFLGNIIIRSNDLESEQELEAAFTAQHEFVEQQLLSWVPQFATKCREFDEFGFYACVAELLAAFCKLDAQYLAGE</sequence>
<dbReference type="GO" id="GO:0005737">
    <property type="term" value="C:cytoplasm"/>
    <property type="evidence" value="ECO:0007669"/>
    <property type="project" value="UniProtKB-SubCell"/>
</dbReference>
<keyword evidence="1 3" id="KW-0963">Cytoplasm</keyword>
<dbReference type="STRING" id="212667.VFDL14_06625"/>
<dbReference type="GO" id="GO:0006457">
    <property type="term" value="P:protein folding"/>
    <property type="evidence" value="ECO:0007669"/>
    <property type="project" value="UniProtKB-UniRule"/>
</dbReference>
<dbReference type="EMBL" id="JFFR01000002">
    <property type="protein sequence ID" value="KDN30396.1"/>
    <property type="molecule type" value="Genomic_DNA"/>
</dbReference>
<evidence type="ECO:0000256" key="2">
    <source>
        <dbReference type="ARBA" id="ARBA00023186"/>
    </source>
</evidence>
<comment type="similarity">
    <text evidence="3">Belongs to the TorD/DmsD family. TorD subfamily.</text>
</comment>
<evidence type="ECO:0000313" key="4">
    <source>
        <dbReference type="EMBL" id="KDN30396.1"/>
    </source>
</evidence>
<organism evidence="4 5">
    <name type="scientific">Vibrio fortis</name>
    <dbReference type="NCBI Taxonomy" id="212667"/>
    <lineage>
        <taxon>Bacteria</taxon>
        <taxon>Pseudomonadati</taxon>
        <taxon>Pseudomonadota</taxon>
        <taxon>Gammaproteobacteria</taxon>
        <taxon>Vibrionales</taxon>
        <taxon>Vibrionaceae</taxon>
        <taxon>Vibrio</taxon>
    </lineage>
</organism>
<evidence type="ECO:0000256" key="3">
    <source>
        <dbReference type="HAMAP-Rule" id="MF_01150"/>
    </source>
</evidence>
<dbReference type="OrthoDB" id="7849731at2"/>
<keyword evidence="2 3" id="KW-0143">Chaperone</keyword>
<dbReference type="Gene3D" id="1.20.120.1820">
    <property type="match status" value="1"/>
</dbReference>
<dbReference type="Gene3D" id="1.20.1280.20">
    <property type="entry name" value="HscB, C-terminal domain"/>
    <property type="match status" value="1"/>
</dbReference>
<dbReference type="RefSeq" id="WP_032549434.1">
    <property type="nucleotide sequence ID" value="NZ_JBEEAX010000002.1"/>
</dbReference>
<accession>A0A066USH8</accession>
<dbReference type="InterPro" id="IPR036386">
    <property type="entry name" value="HscB_C_sf"/>
</dbReference>
<proteinExistence type="inferred from homology"/>
<dbReference type="AlphaFoldDB" id="A0A066USH8"/>
<dbReference type="InterPro" id="IPR023069">
    <property type="entry name" value="Chaperone_TorD"/>
</dbReference>
<dbReference type="InterPro" id="IPR050289">
    <property type="entry name" value="TorD/DmsD_chaperones"/>
</dbReference>
<dbReference type="GO" id="GO:0051259">
    <property type="term" value="P:protein complex oligomerization"/>
    <property type="evidence" value="ECO:0007669"/>
    <property type="project" value="InterPro"/>
</dbReference>
<dbReference type="NCBIfam" id="NF003442">
    <property type="entry name" value="PRK04976.1"/>
    <property type="match status" value="1"/>
</dbReference>
<name>A0A066USH8_9VIBR</name>
<protein>
    <recommendedName>
        <fullName evidence="3">Chaperone protein TorD</fullName>
    </recommendedName>
</protein>
<comment type="subcellular location">
    <subcellularLocation>
        <location evidence="3">Cytoplasm</location>
    </subcellularLocation>
</comment>
<comment type="caution">
    <text evidence="4">The sequence shown here is derived from an EMBL/GenBank/DDBJ whole genome shotgun (WGS) entry which is preliminary data.</text>
</comment>
<evidence type="ECO:0000313" key="5">
    <source>
        <dbReference type="Proteomes" id="UP000027219"/>
    </source>
</evidence>
<dbReference type="PANTHER" id="PTHR34227:SF11">
    <property type="entry name" value="CHAPERONE PROTEIN TORD"/>
    <property type="match status" value="1"/>
</dbReference>